<keyword evidence="7" id="KW-1185">Reference proteome</keyword>
<dbReference type="AlphaFoldDB" id="A0A9W6HYD8"/>
<keyword evidence="5" id="KW-0732">Signal</keyword>
<reference evidence="6" key="2">
    <citation type="submission" date="2023-01" db="EMBL/GenBank/DDBJ databases">
        <authorList>
            <person name="Sun Q."/>
            <person name="Evtushenko L."/>
        </authorList>
    </citation>
    <scope>NUCLEOTIDE SEQUENCE</scope>
    <source>
        <strain evidence="6">VKM Ac-2007</strain>
    </source>
</reference>
<evidence type="ECO:0000256" key="1">
    <source>
        <dbReference type="ARBA" id="ARBA00004167"/>
    </source>
</evidence>
<dbReference type="GO" id="GO:0016020">
    <property type="term" value="C:membrane"/>
    <property type="evidence" value="ECO:0007669"/>
    <property type="project" value="UniProtKB-SubCell"/>
</dbReference>
<organism evidence="6 7">
    <name type="scientific">Streptosporangium carneum</name>
    <dbReference type="NCBI Taxonomy" id="47481"/>
    <lineage>
        <taxon>Bacteria</taxon>
        <taxon>Bacillati</taxon>
        <taxon>Actinomycetota</taxon>
        <taxon>Actinomycetes</taxon>
        <taxon>Streptosporangiales</taxon>
        <taxon>Streptosporangiaceae</taxon>
        <taxon>Streptosporangium</taxon>
    </lineage>
</organism>
<feature type="chain" id="PRO_5040847074" description="Metalloprotease" evidence="5">
    <location>
        <begin position="35"/>
        <end position="270"/>
    </location>
</feature>
<keyword evidence="2" id="KW-0812">Transmembrane</keyword>
<proteinExistence type="predicted"/>
<evidence type="ECO:0000256" key="2">
    <source>
        <dbReference type="ARBA" id="ARBA00022692"/>
    </source>
</evidence>
<dbReference type="Pfam" id="PF04228">
    <property type="entry name" value="Zn_peptidase"/>
    <property type="match status" value="1"/>
</dbReference>
<gene>
    <name evidence="6" type="ORF">GCM10017600_10750</name>
</gene>
<evidence type="ECO:0000313" key="7">
    <source>
        <dbReference type="Proteomes" id="UP001143474"/>
    </source>
</evidence>
<dbReference type="PANTHER" id="PTHR30168:SF0">
    <property type="entry name" value="INNER MEMBRANE PROTEIN"/>
    <property type="match status" value="1"/>
</dbReference>
<evidence type="ECO:0000256" key="4">
    <source>
        <dbReference type="ARBA" id="ARBA00023136"/>
    </source>
</evidence>
<evidence type="ECO:0000313" key="6">
    <source>
        <dbReference type="EMBL" id="GLK07670.1"/>
    </source>
</evidence>
<comment type="subcellular location">
    <subcellularLocation>
        <location evidence="1">Membrane</location>
        <topology evidence="1">Single-pass membrane protein</topology>
    </subcellularLocation>
</comment>
<protein>
    <recommendedName>
        <fullName evidence="8">Metalloprotease</fullName>
    </recommendedName>
</protein>
<feature type="signal peptide" evidence="5">
    <location>
        <begin position="1"/>
        <end position="34"/>
    </location>
</feature>
<dbReference type="EMBL" id="BSEV01000001">
    <property type="protein sequence ID" value="GLK07670.1"/>
    <property type="molecule type" value="Genomic_DNA"/>
</dbReference>
<reference evidence="6" key="1">
    <citation type="journal article" date="2014" name="Int. J. Syst. Evol. Microbiol.">
        <title>Complete genome sequence of Corynebacterium casei LMG S-19264T (=DSM 44701T), isolated from a smear-ripened cheese.</title>
        <authorList>
            <consortium name="US DOE Joint Genome Institute (JGI-PGF)"/>
            <person name="Walter F."/>
            <person name="Albersmeier A."/>
            <person name="Kalinowski J."/>
            <person name="Ruckert C."/>
        </authorList>
    </citation>
    <scope>NUCLEOTIDE SEQUENCE</scope>
    <source>
        <strain evidence="6">VKM Ac-2007</strain>
    </source>
</reference>
<dbReference type="PANTHER" id="PTHR30168">
    <property type="entry name" value="PUTATIVE MEMBRANE PROTEIN YPFJ"/>
    <property type="match status" value="1"/>
</dbReference>
<evidence type="ECO:0008006" key="8">
    <source>
        <dbReference type="Google" id="ProtNLM"/>
    </source>
</evidence>
<evidence type="ECO:0000256" key="5">
    <source>
        <dbReference type="SAM" id="SignalP"/>
    </source>
</evidence>
<keyword evidence="3" id="KW-1133">Transmembrane helix</keyword>
<dbReference type="Proteomes" id="UP001143474">
    <property type="component" value="Unassembled WGS sequence"/>
</dbReference>
<keyword evidence="4" id="KW-0472">Membrane</keyword>
<dbReference type="InterPro" id="IPR007343">
    <property type="entry name" value="Uncharacterised_pept_Zn_put"/>
</dbReference>
<name>A0A9W6HYD8_9ACTN</name>
<comment type="caution">
    <text evidence="6">The sequence shown here is derived from an EMBL/GenBank/DDBJ whole genome shotgun (WGS) entry which is preliminary data.</text>
</comment>
<sequence>MVISSNLPRTMRAPLTLLLSCLLVGALLPGTAHAARHPVENSPELTDNPLYSSGRLETTECRTPPQKAGDAASVKRYLLTVKKCLDETWSAQFAKMGKPFRPPLVKIFTKPRAFCGKPWAKSLLSEYCPQDETIAFLISPVILEDPSRLYSFLSIGHEYGHHVQQMSGIQDAYARLPHRTTGERQEQTRRHDLQAECLSAAFTRSVWKSLKRPKNDWHVLLAGMWSGGDDLWKTHEYGKGSSIVHWMEEGFAKASPGDCDTWSAPASEVA</sequence>
<accession>A0A9W6HYD8</accession>
<evidence type="ECO:0000256" key="3">
    <source>
        <dbReference type="ARBA" id="ARBA00022989"/>
    </source>
</evidence>